<proteinExistence type="predicted"/>
<sequence>MDEPSNWFTKLETEGTLSNYNHRLTNPLQSPTINNLLYKTPHIHNYVYYRPTNEWTITWTQLSMNQYMQMNNIGPIDRDIRKFAAHITEAFKDNECNNDNDSISILSDDCKI</sequence>
<accession>A0A2I1GAF4</accession>
<reference evidence="1 2" key="1">
    <citation type="submission" date="2015-10" db="EMBL/GenBank/DDBJ databases">
        <title>Genome analyses suggest a sexual origin of heterokaryosis in a supposedly ancient asexual fungus.</title>
        <authorList>
            <person name="Ropars J."/>
            <person name="Sedzielewska K."/>
            <person name="Noel J."/>
            <person name="Charron P."/>
            <person name="Farinelli L."/>
            <person name="Marton T."/>
            <person name="Kruger M."/>
            <person name="Pelin A."/>
            <person name="Brachmann A."/>
            <person name="Corradi N."/>
        </authorList>
    </citation>
    <scope>NUCLEOTIDE SEQUENCE [LARGE SCALE GENOMIC DNA]</scope>
    <source>
        <strain evidence="1 2">A4</strain>
    </source>
</reference>
<keyword evidence="2" id="KW-1185">Reference proteome</keyword>
<dbReference type="EMBL" id="LLXI01000263">
    <property type="protein sequence ID" value="PKY43608.1"/>
    <property type="molecule type" value="Genomic_DNA"/>
</dbReference>
<dbReference type="AlphaFoldDB" id="A0A2I1GAF4"/>
<dbReference type="Proteomes" id="UP000234323">
    <property type="component" value="Unassembled WGS sequence"/>
</dbReference>
<protein>
    <submittedName>
        <fullName evidence="1">Uncharacterized protein</fullName>
    </submittedName>
</protein>
<gene>
    <name evidence="1" type="ORF">RhiirA4_457630</name>
</gene>
<evidence type="ECO:0000313" key="2">
    <source>
        <dbReference type="Proteomes" id="UP000234323"/>
    </source>
</evidence>
<name>A0A2I1GAF4_9GLOM</name>
<comment type="caution">
    <text evidence="1">The sequence shown here is derived from an EMBL/GenBank/DDBJ whole genome shotgun (WGS) entry which is preliminary data.</text>
</comment>
<evidence type="ECO:0000313" key="1">
    <source>
        <dbReference type="EMBL" id="PKY43608.1"/>
    </source>
</evidence>
<organism evidence="1 2">
    <name type="scientific">Rhizophagus irregularis</name>
    <dbReference type="NCBI Taxonomy" id="588596"/>
    <lineage>
        <taxon>Eukaryota</taxon>
        <taxon>Fungi</taxon>
        <taxon>Fungi incertae sedis</taxon>
        <taxon>Mucoromycota</taxon>
        <taxon>Glomeromycotina</taxon>
        <taxon>Glomeromycetes</taxon>
        <taxon>Glomerales</taxon>
        <taxon>Glomeraceae</taxon>
        <taxon>Rhizophagus</taxon>
    </lineage>
</organism>